<comment type="caution">
    <text evidence="2">The sequence shown here is derived from an EMBL/GenBank/DDBJ whole genome shotgun (WGS) entry which is preliminary data.</text>
</comment>
<evidence type="ECO:0000313" key="2">
    <source>
        <dbReference type="EMBL" id="KAJ7210347.1"/>
    </source>
</evidence>
<feature type="compositionally biased region" description="Acidic residues" evidence="1">
    <location>
        <begin position="145"/>
        <end position="160"/>
    </location>
</feature>
<feature type="compositionally biased region" description="Basic and acidic residues" evidence="1">
    <location>
        <begin position="161"/>
        <end position="172"/>
    </location>
</feature>
<evidence type="ECO:0000256" key="1">
    <source>
        <dbReference type="SAM" id="MobiDB-lite"/>
    </source>
</evidence>
<gene>
    <name evidence="2" type="ORF">GGX14DRAFT_625297</name>
</gene>
<dbReference type="EMBL" id="JARJCW010000028">
    <property type="protein sequence ID" value="KAJ7210347.1"/>
    <property type="molecule type" value="Genomic_DNA"/>
</dbReference>
<keyword evidence="3" id="KW-1185">Reference proteome</keyword>
<protein>
    <submittedName>
        <fullName evidence="2">Uncharacterized protein</fullName>
    </submittedName>
</protein>
<feature type="region of interest" description="Disordered" evidence="1">
    <location>
        <begin position="142"/>
        <end position="172"/>
    </location>
</feature>
<evidence type="ECO:0000313" key="3">
    <source>
        <dbReference type="Proteomes" id="UP001219525"/>
    </source>
</evidence>
<sequence>MDRVLASRTMLEAPLAALKSHGLTISHFVVSVLQHSSFTEHPAVKELLTDCPDILDALLNHPKGSKSTVSWATRVMKTRYAAAIRELADQKNGWHFVAAHLKADQLEAFRIEHMARDIQLLAPELWELIGLMLSADERISATEPSAEDDPMVTDDDEEEDLPKGPKTRAEKNAERRDALLLIGRGPVAMLFTYVICQPPWRGSSPS</sequence>
<accession>A0AAD6VFZ9</accession>
<name>A0AAD6VFZ9_9AGAR</name>
<dbReference type="AlphaFoldDB" id="A0AAD6VFZ9"/>
<organism evidence="2 3">
    <name type="scientific">Mycena pura</name>
    <dbReference type="NCBI Taxonomy" id="153505"/>
    <lineage>
        <taxon>Eukaryota</taxon>
        <taxon>Fungi</taxon>
        <taxon>Dikarya</taxon>
        <taxon>Basidiomycota</taxon>
        <taxon>Agaricomycotina</taxon>
        <taxon>Agaricomycetes</taxon>
        <taxon>Agaricomycetidae</taxon>
        <taxon>Agaricales</taxon>
        <taxon>Marasmiineae</taxon>
        <taxon>Mycenaceae</taxon>
        <taxon>Mycena</taxon>
    </lineage>
</organism>
<dbReference type="Proteomes" id="UP001219525">
    <property type="component" value="Unassembled WGS sequence"/>
</dbReference>
<proteinExistence type="predicted"/>
<reference evidence="2" key="1">
    <citation type="submission" date="2023-03" db="EMBL/GenBank/DDBJ databases">
        <title>Massive genome expansion in bonnet fungi (Mycena s.s.) driven by repeated elements and novel gene families across ecological guilds.</title>
        <authorList>
            <consortium name="Lawrence Berkeley National Laboratory"/>
            <person name="Harder C.B."/>
            <person name="Miyauchi S."/>
            <person name="Viragh M."/>
            <person name="Kuo A."/>
            <person name="Thoen E."/>
            <person name="Andreopoulos B."/>
            <person name="Lu D."/>
            <person name="Skrede I."/>
            <person name="Drula E."/>
            <person name="Henrissat B."/>
            <person name="Morin E."/>
            <person name="Kohler A."/>
            <person name="Barry K."/>
            <person name="LaButti K."/>
            <person name="Morin E."/>
            <person name="Salamov A."/>
            <person name="Lipzen A."/>
            <person name="Mereny Z."/>
            <person name="Hegedus B."/>
            <person name="Baldrian P."/>
            <person name="Stursova M."/>
            <person name="Weitz H."/>
            <person name="Taylor A."/>
            <person name="Grigoriev I.V."/>
            <person name="Nagy L.G."/>
            <person name="Martin F."/>
            <person name="Kauserud H."/>
        </authorList>
    </citation>
    <scope>NUCLEOTIDE SEQUENCE</scope>
    <source>
        <strain evidence="2">9144</strain>
    </source>
</reference>